<protein>
    <recommendedName>
        <fullName evidence="3 11">Thymidylate kinase</fullName>
        <ecNumber evidence="2 11">2.7.4.9</ecNumber>
    </recommendedName>
    <alternativeName>
        <fullName evidence="11">dTMP kinase</fullName>
    </alternativeName>
</protein>
<dbReference type="InterPro" id="IPR039430">
    <property type="entry name" value="Thymidylate_kin-like_dom"/>
</dbReference>
<dbReference type="PROSITE" id="PS01331">
    <property type="entry name" value="THYMIDYLATE_KINASE"/>
    <property type="match status" value="1"/>
</dbReference>
<dbReference type="GO" id="GO:0006233">
    <property type="term" value="P:dTDP biosynthetic process"/>
    <property type="evidence" value="ECO:0007669"/>
    <property type="project" value="InterPro"/>
</dbReference>
<reference evidence="13 14" key="1">
    <citation type="journal article" date="2010" name="Stand. Genomic Sci.">
        <title>Complete genome sequence of Arcanobacterium haemolyticum type strain (11018).</title>
        <authorList>
            <person name="Yasawong M."/>
            <person name="Teshima H."/>
            <person name="Lapidus A."/>
            <person name="Nolan M."/>
            <person name="Lucas S."/>
            <person name="Glavina Del Rio T."/>
            <person name="Tice H."/>
            <person name="Cheng J."/>
            <person name="Bruce D."/>
            <person name="Detter C."/>
            <person name="Tapia R."/>
            <person name="Han C."/>
            <person name="Goodwin L."/>
            <person name="Pitluck S."/>
            <person name="Liolios K."/>
            <person name="Ivanova N."/>
            <person name="Mavromatis K."/>
            <person name="Mikhailova N."/>
            <person name="Pati A."/>
            <person name="Chen A."/>
            <person name="Palaniappan K."/>
            <person name="Land M."/>
            <person name="Hauser L."/>
            <person name="Chang Y."/>
            <person name="Jeffries C."/>
            <person name="Rohde M."/>
            <person name="Sikorski J."/>
            <person name="Pukall R."/>
            <person name="Goker M."/>
            <person name="Woyke T."/>
            <person name="Bristow J."/>
            <person name="Eisen J."/>
            <person name="Markowitz V."/>
            <person name="Hugenholtz P."/>
            <person name="Kyrpides N."/>
            <person name="Klenk H."/>
        </authorList>
    </citation>
    <scope>NUCLEOTIDE SEQUENCE [LARGE SCALE GENOMIC DNA]</scope>
    <source>
        <strain evidence="14">ATCC 9345 / DSM 20595 / CCUG 17215 / LMG 16163 / NBRC 15585 / NCTC 8452 / 11018</strain>
    </source>
</reference>
<dbReference type="NCBIfam" id="TIGR00041">
    <property type="entry name" value="DTMP_kinase"/>
    <property type="match status" value="1"/>
</dbReference>
<evidence type="ECO:0000259" key="12">
    <source>
        <dbReference type="Pfam" id="PF02223"/>
    </source>
</evidence>
<dbReference type="EC" id="2.7.4.9" evidence="2 11"/>
<feature type="binding site" evidence="11">
    <location>
        <begin position="9"/>
        <end position="16"/>
    </location>
    <ligand>
        <name>ATP</name>
        <dbReference type="ChEBI" id="CHEBI:30616"/>
    </ligand>
</feature>
<proteinExistence type="inferred from homology"/>
<dbReference type="EMBL" id="CP002045">
    <property type="protein sequence ID" value="ADH93385.1"/>
    <property type="molecule type" value="Genomic_DNA"/>
</dbReference>
<evidence type="ECO:0000256" key="1">
    <source>
        <dbReference type="ARBA" id="ARBA00009776"/>
    </source>
</evidence>
<comment type="catalytic activity">
    <reaction evidence="9 11">
        <text>dTMP + ATP = dTDP + ADP</text>
        <dbReference type="Rhea" id="RHEA:13517"/>
        <dbReference type="ChEBI" id="CHEBI:30616"/>
        <dbReference type="ChEBI" id="CHEBI:58369"/>
        <dbReference type="ChEBI" id="CHEBI:63528"/>
        <dbReference type="ChEBI" id="CHEBI:456216"/>
        <dbReference type="EC" id="2.7.4.9"/>
    </reaction>
</comment>
<evidence type="ECO:0000256" key="5">
    <source>
        <dbReference type="ARBA" id="ARBA00022727"/>
    </source>
</evidence>
<dbReference type="Proteomes" id="UP000000376">
    <property type="component" value="Chromosome"/>
</dbReference>
<evidence type="ECO:0000313" key="14">
    <source>
        <dbReference type="Proteomes" id="UP000000376"/>
    </source>
</evidence>
<dbReference type="HAMAP" id="MF_00165">
    <property type="entry name" value="Thymidylate_kinase"/>
    <property type="match status" value="1"/>
</dbReference>
<dbReference type="GO" id="GO:0006235">
    <property type="term" value="P:dTTP biosynthetic process"/>
    <property type="evidence" value="ECO:0007669"/>
    <property type="project" value="UniProtKB-UniRule"/>
</dbReference>
<keyword evidence="5 11" id="KW-0545">Nucleotide biosynthesis</keyword>
<dbReference type="HOGENOM" id="CLU_049131_0_0_11"/>
<organism evidence="13 14">
    <name type="scientific">Arcanobacterium haemolyticum (strain ATCC 9345 / DSM 20595 / CCM 5947 / CCUG 17215 / LMG 16163 / NBRC 15585 / NCTC 8452 / 11018)</name>
    <dbReference type="NCBI Taxonomy" id="644284"/>
    <lineage>
        <taxon>Bacteria</taxon>
        <taxon>Bacillati</taxon>
        <taxon>Actinomycetota</taxon>
        <taxon>Actinomycetes</taxon>
        <taxon>Actinomycetales</taxon>
        <taxon>Actinomycetaceae</taxon>
        <taxon>Arcanobacterium</taxon>
    </lineage>
</organism>
<dbReference type="GO" id="GO:0006227">
    <property type="term" value="P:dUDP biosynthetic process"/>
    <property type="evidence" value="ECO:0007669"/>
    <property type="project" value="TreeGrafter"/>
</dbReference>
<dbReference type="InterPro" id="IPR018094">
    <property type="entry name" value="Thymidylate_kinase"/>
</dbReference>
<dbReference type="Gene3D" id="3.40.50.300">
    <property type="entry name" value="P-loop containing nucleotide triphosphate hydrolases"/>
    <property type="match status" value="1"/>
</dbReference>
<dbReference type="STRING" id="644284.Arch_1703"/>
<evidence type="ECO:0000256" key="3">
    <source>
        <dbReference type="ARBA" id="ARBA00017144"/>
    </source>
</evidence>
<dbReference type="RefSeq" id="WP_013170871.1">
    <property type="nucleotide sequence ID" value="NC_014218.1"/>
</dbReference>
<dbReference type="eggNOG" id="COG0125">
    <property type="taxonomic scope" value="Bacteria"/>
</dbReference>
<evidence type="ECO:0000256" key="4">
    <source>
        <dbReference type="ARBA" id="ARBA00022679"/>
    </source>
</evidence>
<keyword evidence="14" id="KW-1185">Reference proteome</keyword>
<dbReference type="PANTHER" id="PTHR10344">
    <property type="entry name" value="THYMIDYLATE KINASE"/>
    <property type="match status" value="1"/>
</dbReference>
<evidence type="ECO:0000256" key="10">
    <source>
        <dbReference type="ARBA" id="ARBA00057735"/>
    </source>
</evidence>
<dbReference type="FunFam" id="3.40.50.300:FF:000225">
    <property type="entry name" value="Thymidylate kinase"/>
    <property type="match status" value="1"/>
</dbReference>
<keyword evidence="7 11" id="KW-0418">Kinase</keyword>
<dbReference type="PANTHER" id="PTHR10344:SF4">
    <property type="entry name" value="UMP-CMP KINASE 2, MITOCHONDRIAL"/>
    <property type="match status" value="1"/>
</dbReference>
<dbReference type="Pfam" id="PF02223">
    <property type="entry name" value="Thymidylate_kin"/>
    <property type="match status" value="1"/>
</dbReference>
<comment type="function">
    <text evidence="10 11">Phosphorylation of dTMP to form dTDP in both de novo and salvage pathways of dTTP synthesis.</text>
</comment>
<dbReference type="InterPro" id="IPR018095">
    <property type="entry name" value="Thymidylate_kin_CS"/>
</dbReference>
<evidence type="ECO:0000256" key="11">
    <source>
        <dbReference type="HAMAP-Rule" id="MF_00165"/>
    </source>
</evidence>
<keyword evidence="8 11" id="KW-0067">ATP-binding</keyword>
<comment type="similarity">
    <text evidence="1 11">Belongs to the thymidylate kinase family.</text>
</comment>
<dbReference type="InterPro" id="IPR027417">
    <property type="entry name" value="P-loop_NTPase"/>
</dbReference>
<evidence type="ECO:0000256" key="7">
    <source>
        <dbReference type="ARBA" id="ARBA00022777"/>
    </source>
</evidence>
<evidence type="ECO:0000313" key="13">
    <source>
        <dbReference type="EMBL" id="ADH93385.1"/>
    </source>
</evidence>
<evidence type="ECO:0000256" key="6">
    <source>
        <dbReference type="ARBA" id="ARBA00022741"/>
    </source>
</evidence>
<dbReference type="GO" id="GO:0005829">
    <property type="term" value="C:cytosol"/>
    <property type="evidence" value="ECO:0007669"/>
    <property type="project" value="TreeGrafter"/>
</dbReference>
<dbReference type="AlphaFoldDB" id="D7BL55"/>
<sequence>MGMFISFEGGDGAGKSTQVEKLATWLREAGYGVVVTREPGGTELGAHIRHLLLHGGDVSPRAEALLYAADRAHHMDTKIRPALERGEIVITDRFMDSSIAYQGAARSLGKNEIRDLSLWAVEGTMPDVTFLLDIPVETGQARVGSEQDRLEAAGAEFHARVRNEFLALAEDHMDRWRVLDGTQTIDSIAQSIRHHVAEALAKNDSVHQTMSEAGGTLNA</sequence>
<dbReference type="SUPFAM" id="SSF52540">
    <property type="entry name" value="P-loop containing nucleoside triphosphate hydrolases"/>
    <property type="match status" value="1"/>
</dbReference>
<dbReference type="CDD" id="cd01672">
    <property type="entry name" value="TMPK"/>
    <property type="match status" value="1"/>
</dbReference>
<feature type="domain" description="Thymidylate kinase-like" evidence="12">
    <location>
        <begin position="7"/>
        <end position="192"/>
    </location>
</feature>
<gene>
    <name evidence="11" type="primary">tmk</name>
    <name evidence="13" type="ordered locus">Arch_1703</name>
</gene>
<evidence type="ECO:0000256" key="9">
    <source>
        <dbReference type="ARBA" id="ARBA00048743"/>
    </source>
</evidence>
<keyword evidence="6 11" id="KW-0547">Nucleotide-binding</keyword>
<accession>D7BL55</accession>
<evidence type="ECO:0000256" key="8">
    <source>
        <dbReference type="ARBA" id="ARBA00022840"/>
    </source>
</evidence>
<dbReference type="GO" id="GO:0005524">
    <property type="term" value="F:ATP binding"/>
    <property type="evidence" value="ECO:0007669"/>
    <property type="project" value="UniProtKB-UniRule"/>
</dbReference>
<name>D7BL55_ARCHD</name>
<dbReference type="KEGG" id="ahe:Arch_1703"/>
<evidence type="ECO:0000256" key="2">
    <source>
        <dbReference type="ARBA" id="ARBA00012980"/>
    </source>
</evidence>
<keyword evidence="4 11" id="KW-0808">Transferase</keyword>
<dbReference type="GO" id="GO:0004798">
    <property type="term" value="F:dTMP kinase activity"/>
    <property type="evidence" value="ECO:0007669"/>
    <property type="project" value="UniProtKB-UniRule"/>
</dbReference>